<comment type="pathway">
    <text evidence="2">Protein modification; protein glycosylation.</text>
</comment>
<comment type="similarity">
    <text evidence="3 13">Belongs to the glycosyltransferase 31 family.</text>
</comment>
<keyword evidence="17" id="KW-1185">Reference proteome</keyword>
<dbReference type="GeneTree" id="ENSGT00940000155117"/>
<dbReference type="InterPro" id="IPR002659">
    <property type="entry name" value="Glyco_trans_31"/>
</dbReference>
<dbReference type="OrthoDB" id="5512589at2759"/>
<dbReference type="Pfam" id="PF01762">
    <property type="entry name" value="Galactosyl_T"/>
    <property type="match status" value="1"/>
</dbReference>
<sequence length="422" mass="48603">MQWRRRHCCTHTAKLLYLLSLLGLLVFLVHQVWLPRLTGMPWWRSHPVVYGGGGLHAIKAKLNTSSQQSMWRFVIVPRPTLRADANSSHEKDGVASPQADPRFGNNVATNTSQSEEGDLSSTITHGPFPYIINEPDKCVESRPVPFLVMLIATEARKVEARNAIRQTWGNESVALALGFIRLFMLGKNEGELGLLQQRMLEAESQRHHDIIQQDFLDSYKNLTIKTLMGLNWVAMHCPRASYVMKTDSDMFVNTEYLIYKLLRPEQKPKKNYFTGNNMRGFAPNRNKNSKWYMPPELYPSEKYPTFCSGTGYVFSGDLARKIYRASLSIRHLHLEDVYVGICLAKLRIEPTPPPNEFLFNHWRVSYSSCKYSHLITSHGFHPNELLKYWHHLQSTKRSACINTFKDRVGRAHSKRMNGRRQA</sequence>
<keyword evidence="6" id="KW-0812">Transmembrane</keyword>
<feature type="compositionally biased region" description="Polar residues" evidence="14">
    <location>
        <begin position="106"/>
        <end position="120"/>
    </location>
</feature>
<keyword evidence="9 13" id="KW-0333">Golgi apparatus</keyword>
<keyword evidence="10" id="KW-0443">Lipid metabolism</keyword>
<dbReference type="Ensembl" id="ENSSLDT00000026303.1">
    <property type="protein sequence ID" value="ENSSLDP00000025512.1"/>
    <property type="gene ID" value="ENSSLDG00000019851.1"/>
</dbReference>
<feature type="domain" description="Beta-1,3-galactosyltransferase 2 N-terminal" evidence="15">
    <location>
        <begin position="63"/>
        <end position="148"/>
    </location>
</feature>
<keyword evidence="11" id="KW-0472">Membrane</keyword>
<proteinExistence type="inferred from homology"/>
<evidence type="ECO:0000256" key="2">
    <source>
        <dbReference type="ARBA" id="ARBA00004922"/>
    </source>
</evidence>
<dbReference type="PANTHER" id="PTHR11214:SF19">
    <property type="entry name" value="BETA-1,3-GALACTOSYLTRANSFERASE 2"/>
    <property type="match status" value="1"/>
</dbReference>
<dbReference type="InterPro" id="IPR045821">
    <property type="entry name" value="B3GT2_N"/>
</dbReference>
<evidence type="ECO:0000313" key="17">
    <source>
        <dbReference type="Proteomes" id="UP000261360"/>
    </source>
</evidence>
<dbReference type="Pfam" id="PF19341">
    <property type="entry name" value="B3GALT2_N"/>
    <property type="match status" value="1"/>
</dbReference>
<organism evidence="16 17">
    <name type="scientific">Seriola lalandi dorsalis</name>
    <dbReference type="NCBI Taxonomy" id="1841481"/>
    <lineage>
        <taxon>Eukaryota</taxon>
        <taxon>Metazoa</taxon>
        <taxon>Chordata</taxon>
        <taxon>Craniata</taxon>
        <taxon>Vertebrata</taxon>
        <taxon>Euteleostomi</taxon>
        <taxon>Actinopterygii</taxon>
        <taxon>Neopterygii</taxon>
        <taxon>Teleostei</taxon>
        <taxon>Neoteleostei</taxon>
        <taxon>Acanthomorphata</taxon>
        <taxon>Carangaria</taxon>
        <taxon>Carangiformes</taxon>
        <taxon>Carangidae</taxon>
        <taxon>Seriola</taxon>
    </lineage>
</organism>
<dbReference type="GO" id="GO:0008499">
    <property type="term" value="F:N-acetyl-beta-D-glucosaminide beta-(1,3)-galactosyltransferase activity"/>
    <property type="evidence" value="ECO:0007669"/>
    <property type="project" value="TreeGrafter"/>
</dbReference>
<protein>
    <recommendedName>
        <fullName evidence="13">Hexosyltransferase</fullName>
        <ecNumber evidence="13">2.4.1.-</ecNumber>
    </recommendedName>
</protein>
<dbReference type="PANTHER" id="PTHR11214">
    <property type="entry name" value="BETA-1,3-N-ACETYLGLUCOSAMINYLTRANSFERASE"/>
    <property type="match status" value="1"/>
</dbReference>
<dbReference type="GO" id="GO:0006493">
    <property type="term" value="P:protein O-linked glycosylation"/>
    <property type="evidence" value="ECO:0007669"/>
    <property type="project" value="TreeGrafter"/>
</dbReference>
<evidence type="ECO:0000259" key="15">
    <source>
        <dbReference type="Pfam" id="PF19341"/>
    </source>
</evidence>
<evidence type="ECO:0000256" key="1">
    <source>
        <dbReference type="ARBA" id="ARBA00004323"/>
    </source>
</evidence>
<evidence type="ECO:0000256" key="5">
    <source>
        <dbReference type="ARBA" id="ARBA00022679"/>
    </source>
</evidence>
<evidence type="ECO:0000256" key="13">
    <source>
        <dbReference type="RuleBase" id="RU363063"/>
    </source>
</evidence>
<keyword evidence="4 13" id="KW-0328">Glycosyltransferase</keyword>
<evidence type="ECO:0000256" key="11">
    <source>
        <dbReference type="ARBA" id="ARBA00023136"/>
    </source>
</evidence>
<dbReference type="GO" id="GO:0006629">
    <property type="term" value="P:lipid metabolic process"/>
    <property type="evidence" value="ECO:0007669"/>
    <property type="project" value="UniProtKB-KW"/>
</dbReference>
<keyword evidence="8" id="KW-1133">Transmembrane helix</keyword>
<gene>
    <name evidence="16" type="primary">B3GALT2</name>
</gene>
<evidence type="ECO:0000256" key="6">
    <source>
        <dbReference type="ARBA" id="ARBA00022692"/>
    </source>
</evidence>
<accession>A0A3B4Y7R9</accession>
<evidence type="ECO:0000313" key="16">
    <source>
        <dbReference type="Ensembl" id="ENSSLDP00000025512.1"/>
    </source>
</evidence>
<name>A0A3B4Y7R9_SERLL</name>
<dbReference type="Proteomes" id="UP000261360">
    <property type="component" value="Unplaced"/>
</dbReference>
<dbReference type="EC" id="2.4.1.-" evidence="13"/>
<reference evidence="16" key="2">
    <citation type="submission" date="2025-09" db="UniProtKB">
        <authorList>
            <consortium name="Ensembl"/>
        </authorList>
    </citation>
    <scope>IDENTIFICATION</scope>
</reference>
<keyword evidence="7" id="KW-0735">Signal-anchor</keyword>
<evidence type="ECO:0000256" key="10">
    <source>
        <dbReference type="ARBA" id="ARBA00023098"/>
    </source>
</evidence>
<keyword evidence="5" id="KW-0808">Transferase</keyword>
<evidence type="ECO:0000256" key="4">
    <source>
        <dbReference type="ARBA" id="ARBA00022676"/>
    </source>
</evidence>
<evidence type="ECO:0000256" key="3">
    <source>
        <dbReference type="ARBA" id="ARBA00008661"/>
    </source>
</evidence>
<evidence type="ECO:0000256" key="12">
    <source>
        <dbReference type="ARBA" id="ARBA00023180"/>
    </source>
</evidence>
<evidence type="ECO:0000256" key="14">
    <source>
        <dbReference type="SAM" id="MobiDB-lite"/>
    </source>
</evidence>
<evidence type="ECO:0000256" key="7">
    <source>
        <dbReference type="ARBA" id="ARBA00022968"/>
    </source>
</evidence>
<dbReference type="STRING" id="1841481.ENSSLDP00000025512"/>
<dbReference type="Gene3D" id="3.90.550.50">
    <property type="match status" value="1"/>
</dbReference>
<dbReference type="FunFam" id="3.90.550.50:FF:000001">
    <property type="entry name" value="Hexosyltransferase"/>
    <property type="match status" value="1"/>
</dbReference>
<reference evidence="16" key="1">
    <citation type="submission" date="2025-08" db="UniProtKB">
        <authorList>
            <consortium name="Ensembl"/>
        </authorList>
    </citation>
    <scope>IDENTIFICATION</scope>
</reference>
<feature type="region of interest" description="Disordered" evidence="14">
    <location>
        <begin position="84"/>
        <end position="120"/>
    </location>
</feature>
<dbReference type="AlphaFoldDB" id="A0A3B4Y7R9"/>
<evidence type="ECO:0000256" key="8">
    <source>
        <dbReference type="ARBA" id="ARBA00022989"/>
    </source>
</evidence>
<evidence type="ECO:0000256" key="9">
    <source>
        <dbReference type="ARBA" id="ARBA00023034"/>
    </source>
</evidence>
<dbReference type="GO" id="GO:0000139">
    <property type="term" value="C:Golgi membrane"/>
    <property type="evidence" value="ECO:0007669"/>
    <property type="project" value="UniProtKB-SubCell"/>
</dbReference>
<comment type="subcellular location">
    <subcellularLocation>
        <location evidence="1 13">Golgi apparatus membrane</location>
        <topology evidence="1 13">Single-pass type II membrane protein</topology>
    </subcellularLocation>
</comment>
<keyword evidence="12" id="KW-0325">Glycoprotein</keyword>